<feature type="domain" description="Nucleoside transporter/FeoB GTPase Gate" evidence="11">
    <location>
        <begin position="232"/>
        <end position="331"/>
    </location>
</feature>
<dbReference type="Proteomes" id="UP001501758">
    <property type="component" value="Unassembled WGS sequence"/>
</dbReference>
<evidence type="ECO:0000259" key="9">
    <source>
        <dbReference type="Pfam" id="PF01773"/>
    </source>
</evidence>
<feature type="chain" id="PRO_5046888548" evidence="8">
    <location>
        <begin position="21"/>
        <end position="568"/>
    </location>
</feature>
<evidence type="ECO:0000256" key="2">
    <source>
        <dbReference type="ARBA" id="ARBA00009033"/>
    </source>
</evidence>
<feature type="transmembrane region" description="Helical" evidence="7">
    <location>
        <begin position="507"/>
        <end position="527"/>
    </location>
</feature>
<evidence type="ECO:0000256" key="6">
    <source>
        <dbReference type="ARBA" id="ARBA00023136"/>
    </source>
</evidence>
<dbReference type="InterPro" id="IPR008276">
    <property type="entry name" value="C_nuclsd_transpt"/>
</dbReference>
<organism evidence="12 13">
    <name type="scientific">Aquimarina litoralis</name>
    <dbReference type="NCBI Taxonomy" id="584605"/>
    <lineage>
        <taxon>Bacteria</taxon>
        <taxon>Pseudomonadati</taxon>
        <taxon>Bacteroidota</taxon>
        <taxon>Flavobacteriia</taxon>
        <taxon>Flavobacteriales</taxon>
        <taxon>Flavobacteriaceae</taxon>
        <taxon>Aquimarina</taxon>
    </lineage>
</organism>
<comment type="similarity">
    <text evidence="2">Belongs to the concentrative nucleoside transporter (CNT) (TC 2.A.41) family.</text>
</comment>
<comment type="subcellular location">
    <subcellularLocation>
        <location evidence="1">Cell membrane</location>
        <topology evidence="1">Multi-pass membrane protein</topology>
    </subcellularLocation>
</comment>
<reference evidence="13" key="1">
    <citation type="journal article" date="2019" name="Int. J. Syst. Evol. Microbiol.">
        <title>The Global Catalogue of Microorganisms (GCM) 10K type strain sequencing project: providing services to taxonomists for standard genome sequencing and annotation.</title>
        <authorList>
            <consortium name="The Broad Institute Genomics Platform"/>
            <consortium name="The Broad Institute Genome Sequencing Center for Infectious Disease"/>
            <person name="Wu L."/>
            <person name="Ma J."/>
        </authorList>
    </citation>
    <scope>NUCLEOTIDE SEQUENCE [LARGE SCALE GENOMIC DNA]</scope>
    <source>
        <strain evidence="13">JCM 15974</strain>
    </source>
</reference>
<dbReference type="InterPro" id="IPR002668">
    <property type="entry name" value="CNT_N_dom"/>
</dbReference>
<evidence type="ECO:0000259" key="11">
    <source>
        <dbReference type="Pfam" id="PF07670"/>
    </source>
</evidence>
<evidence type="ECO:0000256" key="8">
    <source>
        <dbReference type="SAM" id="SignalP"/>
    </source>
</evidence>
<feature type="domain" description="Concentrative nucleoside transporter N-terminal" evidence="9">
    <location>
        <begin position="147"/>
        <end position="220"/>
    </location>
</feature>
<keyword evidence="4 7" id="KW-0812">Transmembrane</keyword>
<feature type="transmembrane region" description="Helical" evidence="7">
    <location>
        <begin position="307"/>
        <end position="329"/>
    </location>
</feature>
<dbReference type="Pfam" id="PF07670">
    <property type="entry name" value="Gate"/>
    <property type="match status" value="1"/>
</dbReference>
<feature type="transmembrane region" description="Helical" evidence="7">
    <location>
        <begin position="141"/>
        <end position="159"/>
    </location>
</feature>
<dbReference type="PANTHER" id="PTHR10590:SF4">
    <property type="entry name" value="SOLUTE CARRIER FAMILY 28 MEMBER 3"/>
    <property type="match status" value="1"/>
</dbReference>
<accession>A0ABP3TXG3</accession>
<feature type="transmembrane region" description="Helical" evidence="7">
    <location>
        <begin position="227"/>
        <end position="252"/>
    </location>
</feature>
<dbReference type="PANTHER" id="PTHR10590">
    <property type="entry name" value="SODIUM/NUCLEOSIDE COTRANSPORTER"/>
    <property type="match status" value="1"/>
</dbReference>
<dbReference type="InterPro" id="IPR011642">
    <property type="entry name" value="Gate_dom"/>
</dbReference>
<feature type="transmembrane region" description="Helical" evidence="7">
    <location>
        <begin position="548"/>
        <end position="567"/>
    </location>
</feature>
<keyword evidence="3" id="KW-1003">Cell membrane</keyword>
<evidence type="ECO:0000259" key="10">
    <source>
        <dbReference type="Pfam" id="PF07662"/>
    </source>
</evidence>
<name>A0ABP3TXG3_9FLAO</name>
<gene>
    <name evidence="12" type="ORF">GCM10009430_14780</name>
</gene>
<evidence type="ECO:0000313" key="12">
    <source>
        <dbReference type="EMBL" id="GAA0717630.1"/>
    </source>
</evidence>
<evidence type="ECO:0000313" key="13">
    <source>
        <dbReference type="Proteomes" id="UP001501758"/>
    </source>
</evidence>
<feature type="transmembrane region" description="Helical" evidence="7">
    <location>
        <begin position="443"/>
        <end position="460"/>
    </location>
</feature>
<feature type="transmembrane region" description="Helical" evidence="7">
    <location>
        <begin position="341"/>
        <end position="364"/>
    </location>
</feature>
<feature type="transmembrane region" description="Helical" evidence="7">
    <location>
        <begin position="399"/>
        <end position="423"/>
    </location>
</feature>
<keyword evidence="13" id="KW-1185">Reference proteome</keyword>
<evidence type="ECO:0000256" key="4">
    <source>
        <dbReference type="ARBA" id="ARBA00022692"/>
    </source>
</evidence>
<dbReference type="InterPro" id="IPR011657">
    <property type="entry name" value="CNT_C_dom"/>
</dbReference>
<evidence type="ECO:0000256" key="1">
    <source>
        <dbReference type="ARBA" id="ARBA00004651"/>
    </source>
</evidence>
<evidence type="ECO:0000256" key="7">
    <source>
        <dbReference type="SAM" id="Phobius"/>
    </source>
</evidence>
<dbReference type="Pfam" id="PF01773">
    <property type="entry name" value="Nucleos_tra2_N"/>
    <property type="match status" value="1"/>
</dbReference>
<dbReference type="RefSeq" id="WP_343911700.1">
    <property type="nucleotide sequence ID" value="NZ_BAAAGE010000001.1"/>
</dbReference>
<feature type="domain" description="Concentrative nucleoside transporter C-terminal" evidence="10">
    <location>
        <begin position="344"/>
        <end position="564"/>
    </location>
</feature>
<keyword evidence="6 7" id="KW-0472">Membrane</keyword>
<feature type="signal peptide" evidence="8">
    <location>
        <begin position="1"/>
        <end position="20"/>
    </location>
</feature>
<dbReference type="Pfam" id="PF07662">
    <property type="entry name" value="Nucleos_tra2_C"/>
    <property type="match status" value="1"/>
</dbReference>
<sequence>MKKGVLSFLLSFFAFTIISAQSIEKKWILKDVKGDNETIFQVGDNDYLDFQNGVFSYAFKGNSEKLTGDYLAQKNVVLLFPEKSEDSIIKYRLKSITDTTLVLSKNNLSYSFVVKPNDPETPVVAEQSDMLIPNQGFSISSLWRGVLGMLVLLVIAFLFSSNRKAINWKTVGLGLGFQLIIAIGVLKVPFVQTIFEWVGSLFVEVLNFTRAGSKFLFEGLVVDMDTFGFIFAFQVLPTIIFFSALTSLLFYLGVIQRVVKGLAWLLTKTLKISGAESLSVAGNIFLGQTEAPLLIKAYLEKMNRSEILLVMVGGMATVAGAVLAAYIGFLGGDDPVLRLQFAKHLLAASVMAAPGAIIISKILFPQTEEINTDVYVSSEKIGSNILDAIANGTTEGLRLAVNVGAMLLVFVAFIAMLNGILGWVGDITSLNAWVASNTAYQSLSLELILGYLFAPLMWLIGVAKEDVALMGQLLGIKLAASEFVGYIQLADLKNVANATHLTYNKSVIMATYMLCGFANFASIGIQIGGIGSLAPGQRKTLSEFGMKALIGGTIASLLSATIAGMIIG</sequence>
<feature type="transmembrane region" description="Helical" evidence="7">
    <location>
        <begin position="171"/>
        <end position="195"/>
    </location>
</feature>
<comment type="caution">
    <text evidence="12">The sequence shown here is derived from an EMBL/GenBank/DDBJ whole genome shotgun (WGS) entry which is preliminary data.</text>
</comment>
<keyword evidence="8" id="KW-0732">Signal</keyword>
<evidence type="ECO:0000256" key="5">
    <source>
        <dbReference type="ARBA" id="ARBA00022989"/>
    </source>
</evidence>
<evidence type="ECO:0000256" key="3">
    <source>
        <dbReference type="ARBA" id="ARBA00022475"/>
    </source>
</evidence>
<keyword evidence="5 7" id="KW-1133">Transmembrane helix</keyword>
<dbReference type="EMBL" id="BAAAGE010000001">
    <property type="protein sequence ID" value="GAA0717630.1"/>
    <property type="molecule type" value="Genomic_DNA"/>
</dbReference>
<proteinExistence type="inferred from homology"/>
<protein>
    <submittedName>
        <fullName evidence="12">Nucleoside transporter C-terminal domain-containing protein</fullName>
    </submittedName>
</protein>